<feature type="compositionally biased region" description="Polar residues" evidence="1">
    <location>
        <begin position="11"/>
        <end position="20"/>
    </location>
</feature>
<gene>
    <name evidence="2" type="ORF">PIB30_096008</name>
</gene>
<reference evidence="2 3" key="1">
    <citation type="journal article" date="2023" name="Plants (Basel)">
        <title>Bridging the Gap: Combining Genomics and Transcriptomics Approaches to Understand Stylosanthes scabra, an Orphan Legume from the Brazilian Caatinga.</title>
        <authorList>
            <person name="Ferreira-Neto J.R.C."/>
            <person name="da Silva M.D."/>
            <person name="Binneck E."/>
            <person name="de Melo N.F."/>
            <person name="da Silva R.H."/>
            <person name="de Melo A.L.T.M."/>
            <person name="Pandolfi V."/>
            <person name="Bustamante F.O."/>
            <person name="Brasileiro-Vidal A.C."/>
            <person name="Benko-Iseppon A.M."/>
        </authorList>
    </citation>
    <scope>NUCLEOTIDE SEQUENCE [LARGE SCALE GENOMIC DNA]</scope>
    <source>
        <tissue evidence="2">Leaves</tissue>
    </source>
</reference>
<organism evidence="2 3">
    <name type="scientific">Stylosanthes scabra</name>
    <dbReference type="NCBI Taxonomy" id="79078"/>
    <lineage>
        <taxon>Eukaryota</taxon>
        <taxon>Viridiplantae</taxon>
        <taxon>Streptophyta</taxon>
        <taxon>Embryophyta</taxon>
        <taxon>Tracheophyta</taxon>
        <taxon>Spermatophyta</taxon>
        <taxon>Magnoliopsida</taxon>
        <taxon>eudicotyledons</taxon>
        <taxon>Gunneridae</taxon>
        <taxon>Pentapetalae</taxon>
        <taxon>rosids</taxon>
        <taxon>fabids</taxon>
        <taxon>Fabales</taxon>
        <taxon>Fabaceae</taxon>
        <taxon>Papilionoideae</taxon>
        <taxon>50 kb inversion clade</taxon>
        <taxon>dalbergioids sensu lato</taxon>
        <taxon>Dalbergieae</taxon>
        <taxon>Pterocarpus clade</taxon>
        <taxon>Stylosanthes</taxon>
    </lineage>
</organism>
<accession>A0ABU6UVC8</accession>
<dbReference type="Proteomes" id="UP001341840">
    <property type="component" value="Unassembled WGS sequence"/>
</dbReference>
<protein>
    <submittedName>
        <fullName evidence="2">Uncharacterized protein</fullName>
    </submittedName>
</protein>
<feature type="region of interest" description="Disordered" evidence="1">
    <location>
        <begin position="1"/>
        <end position="71"/>
    </location>
</feature>
<comment type="caution">
    <text evidence="2">The sequence shown here is derived from an EMBL/GenBank/DDBJ whole genome shotgun (WGS) entry which is preliminary data.</text>
</comment>
<evidence type="ECO:0000313" key="2">
    <source>
        <dbReference type="EMBL" id="MED6165054.1"/>
    </source>
</evidence>
<dbReference type="EMBL" id="JASCZI010123068">
    <property type="protein sequence ID" value="MED6165054.1"/>
    <property type="molecule type" value="Genomic_DNA"/>
</dbReference>
<name>A0ABU6UVC8_9FABA</name>
<sequence>MLYGYLKSDYGASTPSQANPQEPVPLQTAPPIPGKVEKGSLRSKKRSFGAILDKSPKPKHGTQCLGVQDRT</sequence>
<keyword evidence="3" id="KW-1185">Reference proteome</keyword>
<proteinExistence type="predicted"/>
<evidence type="ECO:0000256" key="1">
    <source>
        <dbReference type="SAM" id="MobiDB-lite"/>
    </source>
</evidence>
<evidence type="ECO:0000313" key="3">
    <source>
        <dbReference type="Proteomes" id="UP001341840"/>
    </source>
</evidence>